<evidence type="ECO:0000313" key="2">
    <source>
        <dbReference type="EMBL" id="GHF84084.1"/>
    </source>
</evidence>
<gene>
    <name evidence="2" type="ORF">GCM10017161_09330</name>
</gene>
<dbReference type="AlphaFoldDB" id="A0A919EHJ8"/>
<organism evidence="2 3">
    <name type="scientific">Thalassotalea marina</name>
    <dbReference type="NCBI Taxonomy" id="1673741"/>
    <lineage>
        <taxon>Bacteria</taxon>
        <taxon>Pseudomonadati</taxon>
        <taxon>Pseudomonadota</taxon>
        <taxon>Gammaproteobacteria</taxon>
        <taxon>Alteromonadales</taxon>
        <taxon>Colwelliaceae</taxon>
        <taxon>Thalassotalea</taxon>
    </lineage>
</organism>
<keyword evidence="3" id="KW-1185">Reference proteome</keyword>
<dbReference type="Proteomes" id="UP000623842">
    <property type="component" value="Unassembled WGS sequence"/>
</dbReference>
<accession>A0A919EHJ8</accession>
<reference evidence="2" key="1">
    <citation type="journal article" date="2014" name="Int. J. Syst. Evol. Microbiol.">
        <title>Complete genome sequence of Corynebacterium casei LMG S-19264T (=DSM 44701T), isolated from a smear-ripened cheese.</title>
        <authorList>
            <consortium name="US DOE Joint Genome Institute (JGI-PGF)"/>
            <person name="Walter F."/>
            <person name="Albersmeier A."/>
            <person name="Kalinowski J."/>
            <person name="Ruckert C."/>
        </authorList>
    </citation>
    <scope>NUCLEOTIDE SEQUENCE</scope>
    <source>
        <strain evidence="2">KCTC 42731</strain>
    </source>
</reference>
<sequence>MPGLTSCKGSYIFVPCLKDSDKLKPNDMTAKNYMTTDKIRYQEMQIDDFEQVIQLGTDVHGEGYIDKTNLTEWFDKGVTTQSNANFVAYDGDKLVGFRITFAPNSWQIDHWCSPQLWQVPSNQVCYFKCNTVDQHYRGYGIGSKLLSLSINAITKQGATAGVSHLWMQSPGNSAVKYFTKCGGQLIKEHPDRWNELSQKGYLCPICHNDCHCSAAEMLIRFD</sequence>
<feature type="domain" description="N-acetyltransferase" evidence="1">
    <location>
        <begin position="39"/>
        <end position="201"/>
    </location>
</feature>
<proteinExistence type="predicted"/>
<reference evidence="2" key="2">
    <citation type="submission" date="2020-09" db="EMBL/GenBank/DDBJ databases">
        <authorList>
            <person name="Sun Q."/>
            <person name="Kim S."/>
        </authorList>
    </citation>
    <scope>NUCLEOTIDE SEQUENCE</scope>
    <source>
        <strain evidence="2">KCTC 42731</strain>
    </source>
</reference>
<dbReference type="CDD" id="cd04301">
    <property type="entry name" value="NAT_SF"/>
    <property type="match status" value="1"/>
</dbReference>
<dbReference type="PROSITE" id="PS51186">
    <property type="entry name" value="GNAT"/>
    <property type="match status" value="1"/>
</dbReference>
<protein>
    <recommendedName>
        <fullName evidence="1">N-acetyltransferase domain-containing protein</fullName>
    </recommendedName>
</protein>
<dbReference type="InterPro" id="IPR016181">
    <property type="entry name" value="Acyl_CoA_acyltransferase"/>
</dbReference>
<dbReference type="SUPFAM" id="SSF55729">
    <property type="entry name" value="Acyl-CoA N-acyltransferases (Nat)"/>
    <property type="match status" value="1"/>
</dbReference>
<dbReference type="EMBL" id="BNCK01000002">
    <property type="protein sequence ID" value="GHF84084.1"/>
    <property type="molecule type" value="Genomic_DNA"/>
</dbReference>
<evidence type="ECO:0000259" key="1">
    <source>
        <dbReference type="PROSITE" id="PS51186"/>
    </source>
</evidence>
<dbReference type="Gene3D" id="3.40.630.30">
    <property type="match status" value="1"/>
</dbReference>
<dbReference type="GO" id="GO:0016747">
    <property type="term" value="F:acyltransferase activity, transferring groups other than amino-acyl groups"/>
    <property type="evidence" value="ECO:0007669"/>
    <property type="project" value="InterPro"/>
</dbReference>
<dbReference type="Pfam" id="PF00583">
    <property type="entry name" value="Acetyltransf_1"/>
    <property type="match status" value="1"/>
</dbReference>
<comment type="caution">
    <text evidence="2">The sequence shown here is derived from an EMBL/GenBank/DDBJ whole genome shotgun (WGS) entry which is preliminary data.</text>
</comment>
<evidence type="ECO:0000313" key="3">
    <source>
        <dbReference type="Proteomes" id="UP000623842"/>
    </source>
</evidence>
<name>A0A919EHJ8_9GAMM</name>
<dbReference type="InterPro" id="IPR000182">
    <property type="entry name" value="GNAT_dom"/>
</dbReference>